<evidence type="ECO:0000259" key="2">
    <source>
        <dbReference type="PROSITE" id="PS51186"/>
    </source>
</evidence>
<dbReference type="InterPro" id="IPR000182">
    <property type="entry name" value="GNAT_dom"/>
</dbReference>
<evidence type="ECO:0000313" key="4">
    <source>
        <dbReference type="Proteomes" id="UP001316384"/>
    </source>
</evidence>
<reference evidence="3 4" key="1">
    <citation type="submission" date="2022-07" db="EMBL/GenBank/DDBJ databases">
        <title>Novel species in genus cellulomonas.</title>
        <authorList>
            <person name="Ye L."/>
        </authorList>
    </citation>
    <scope>NUCLEOTIDE SEQUENCE [LARGE SCALE GENOMIC DNA]</scope>
    <source>
        <strain evidence="4">zg-B89</strain>
    </source>
</reference>
<keyword evidence="4" id="KW-1185">Reference proteome</keyword>
<evidence type="ECO:0000313" key="3">
    <source>
        <dbReference type="EMBL" id="UUI71972.1"/>
    </source>
</evidence>
<dbReference type="PROSITE" id="PS51186">
    <property type="entry name" value="GNAT"/>
    <property type="match status" value="1"/>
</dbReference>
<dbReference type="InterPro" id="IPR016181">
    <property type="entry name" value="Acyl_CoA_acyltransferase"/>
</dbReference>
<evidence type="ECO:0000256" key="1">
    <source>
        <dbReference type="SAM" id="MobiDB-lite"/>
    </source>
</evidence>
<keyword evidence="3" id="KW-0012">Acyltransferase</keyword>
<dbReference type="InterPro" id="IPR052523">
    <property type="entry name" value="Trichothecene_AcTrans"/>
</dbReference>
<dbReference type="Proteomes" id="UP001316384">
    <property type="component" value="Chromosome"/>
</dbReference>
<dbReference type="Pfam" id="PF13508">
    <property type="entry name" value="Acetyltransf_7"/>
    <property type="match status" value="1"/>
</dbReference>
<dbReference type="SUPFAM" id="SSF55729">
    <property type="entry name" value="Acyl-CoA N-acyltransferases (Nat)"/>
    <property type="match status" value="1"/>
</dbReference>
<name>A0ABY5KNA4_9CELL</name>
<organism evidence="3 4">
    <name type="scientific">Cellulomonas xiejunii</name>
    <dbReference type="NCBI Taxonomy" id="2968083"/>
    <lineage>
        <taxon>Bacteria</taxon>
        <taxon>Bacillati</taxon>
        <taxon>Actinomycetota</taxon>
        <taxon>Actinomycetes</taxon>
        <taxon>Micrococcales</taxon>
        <taxon>Cellulomonadaceae</taxon>
        <taxon>Cellulomonas</taxon>
    </lineage>
</organism>
<keyword evidence="3" id="KW-0808">Transferase</keyword>
<dbReference type="PANTHER" id="PTHR42791">
    <property type="entry name" value="GNAT FAMILY ACETYLTRANSFERASE"/>
    <property type="match status" value="1"/>
</dbReference>
<proteinExistence type="predicted"/>
<dbReference type="RefSeq" id="WP_227577006.1">
    <property type="nucleotide sequence ID" value="NZ_CP101987.1"/>
</dbReference>
<feature type="region of interest" description="Disordered" evidence="1">
    <location>
        <begin position="193"/>
        <end position="216"/>
    </location>
</feature>
<dbReference type="Gene3D" id="3.40.630.30">
    <property type="match status" value="1"/>
</dbReference>
<accession>A0ABY5KNA4</accession>
<dbReference type="PANTHER" id="PTHR42791:SF1">
    <property type="entry name" value="N-ACETYLTRANSFERASE DOMAIN-CONTAINING PROTEIN"/>
    <property type="match status" value="1"/>
</dbReference>
<protein>
    <submittedName>
        <fullName evidence="3">GNAT family N-acetyltransferase</fullName>
        <ecNumber evidence="3">2.3.1.-</ecNumber>
    </submittedName>
</protein>
<feature type="domain" description="N-acetyltransferase" evidence="2">
    <location>
        <begin position="2"/>
        <end position="200"/>
    </location>
</feature>
<dbReference type="GO" id="GO:0016746">
    <property type="term" value="F:acyltransferase activity"/>
    <property type="evidence" value="ECO:0007669"/>
    <property type="project" value="UniProtKB-KW"/>
</dbReference>
<dbReference type="EMBL" id="CP101987">
    <property type="protein sequence ID" value="UUI71972.1"/>
    <property type="molecule type" value="Genomic_DNA"/>
</dbReference>
<sequence length="216" mass="23091">MITVSPARPGDLTAAAEVLAEAFVDDPVTGAVLRRTGADRLRCAQHLFVALLRPAIADGTVDLARRGDDSQVLGVAIWEAPGAVTTVARLAAQLPSFWRACGAAGLVRALATKRAVERYRPRQPHWYLQEIGVAADARGQGIGGALLDARLADVDRQGAGAYLESSTERNRRLYRRYGFLDGAPVRRVPAAPVTMWRPPSSDQAPRPAATTPHPSA</sequence>
<dbReference type="CDD" id="cd04301">
    <property type="entry name" value="NAT_SF"/>
    <property type="match status" value="1"/>
</dbReference>
<gene>
    <name evidence="3" type="ORF">NP048_00405</name>
</gene>
<dbReference type="EC" id="2.3.1.-" evidence="3"/>